<feature type="non-terminal residue" evidence="2">
    <location>
        <position position="229"/>
    </location>
</feature>
<keyword evidence="3" id="KW-1185">Reference proteome</keyword>
<evidence type="ECO:0000313" key="3">
    <source>
        <dbReference type="Proteomes" id="UP000553632"/>
    </source>
</evidence>
<sequence length="229" mass="24190">SITSLVETLRQDDDAEVKRTADRIIIASDSLPGKGLVRLDWSADTGYEYLPSPGAGDYDKNWVLYGDDTGTTPSSPTSPAPQRSSSCSSSVSGFDGGTGSSDGASHALLEEVDEELSEALATLEKAAAVVDTVRCDTPRSVPGQAASANAARSFYIGGEDAEEEGVPDDDTLAEDFTLDDCRELNDNVPRLPLVPTTTPSESIEDVFDQTDWTTATLSPKSRGVSFDEG</sequence>
<feature type="compositionally biased region" description="Low complexity" evidence="1">
    <location>
        <begin position="69"/>
        <end position="93"/>
    </location>
</feature>
<organism evidence="2 3">
    <name type="scientific">Perkinsus olseni</name>
    <name type="common">Perkinsus atlanticus</name>
    <dbReference type="NCBI Taxonomy" id="32597"/>
    <lineage>
        <taxon>Eukaryota</taxon>
        <taxon>Sar</taxon>
        <taxon>Alveolata</taxon>
        <taxon>Perkinsozoa</taxon>
        <taxon>Perkinsea</taxon>
        <taxon>Perkinsida</taxon>
        <taxon>Perkinsidae</taxon>
        <taxon>Perkinsus</taxon>
    </lineage>
</organism>
<proteinExistence type="predicted"/>
<evidence type="ECO:0000313" key="2">
    <source>
        <dbReference type="EMBL" id="KAF4722581.1"/>
    </source>
</evidence>
<gene>
    <name evidence="2" type="ORF">FOZ63_029537</name>
</gene>
<name>A0A7J6RQ74_PEROL</name>
<dbReference type="Proteomes" id="UP000553632">
    <property type="component" value="Unassembled WGS sequence"/>
</dbReference>
<accession>A0A7J6RQ74</accession>
<dbReference type="AlphaFoldDB" id="A0A7J6RQ74"/>
<feature type="region of interest" description="Disordered" evidence="1">
    <location>
        <begin position="52"/>
        <end position="111"/>
    </location>
</feature>
<dbReference type="EMBL" id="JABANO010024016">
    <property type="protein sequence ID" value="KAF4722581.1"/>
    <property type="molecule type" value="Genomic_DNA"/>
</dbReference>
<evidence type="ECO:0000256" key="1">
    <source>
        <dbReference type="SAM" id="MobiDB-lite"/>
    </source>
</evidence>
<comment type="caution">
    <text evidence="2">The sequence shown here is derived from an EMBL/GenBank/DDBJ whole genome shotgun (WGS) entry which is preliminary data.</text>
</comment>
<reference evidence="2 3" key="1">
    <citation type="submission" date="2020-04" db="EMBL/GenBank/DDBJ databases">
        <title>Perkinsus olseni comparative genomics.</title>
        <authorList>
            <person name="Bogema D.R."/>
        </authorList>
    </citation>
    <scope>NUCLEOTIDE SEQUENCE [LARGE SCALE GENOMIC DNA]</scope>
    <source>
        <strain evidence="2 3">ATCC PRA-207</strain>
    </source>
</reference>
<protein>
    <submittedName>
        <fullName evidence="2">Uncharacterized protein</fullName>
    </submittedName>
</protein>